<reference evidence="2 3" key="1">
    <citation type="journal article" date="2018" name="Elife">
        <title>Functional genomics of lipid metabolism in the oleaginous yeast Rhodosporidium toruloides.</title>
        <authorList>
            <person name="Coradetti S.T."/>
            <person name="Pinel D."/>
            <person name="Geiselman G."/>
            <person name="Ito M."/>
            <person name="Mondo S."/>
            <person name="Reilly M.C."/>
            <person name="Cheng Y.F."/>
            <person name="Bauer S."/>
            <person name="Grigoriev I."/>
            <person name="Gladden J.M."/>
            <person name="Simmons B.A."/>
            <person name="Brem R."/>
            <person name="Arkin A.P."/>
            <person name="Skerker J.M."/>
        </authorList>
    </citation>
    <scope>NUCLEOTIDE SEQUENCE [LARGE SCALE GENOMIC DNA]</scope>
    <source>
        <strain evidence="2 3">NBRC 0880</strain>
    </source>
</reference>
<organism evidence="2 3">
    <name type="scientific">Rhodotorula toruloides</name>
    <name type="common">Yeast</name>
    <name type="synonym">Rhodosporidium toruloides</name>
    <dbReference type="NCBI Taxonomy" id="5286"/>
    <lineage>
        <taxon>Eukaryota</taxon>
        <taxon>Fungi</taxon>
        <taxon>Dikarya</taxon>
        <taxon>Basidiomycota</taxon>
        <taxon>Pucciniomycotina</taxon>
        <taxon>Microbotryomycetes</taxon>
        <taxon>Sporidiobolales</taxon>
        <taxon>Sporidiobolaceae</taxon>
        <taxon>Rhodotorula</taxon>
    </lineage>
</organism>
<feature type="compositionally biased region" description="Polar residues" evidence="1">
    <location>
        <begin position="114"/>
        <end position="136"/>
    </location>
</feature>
<dbReference type="Proteomes" id="UP000239560">
    <property type="component" value="Unassembled WGS sequence"/>
</dbReference>
<dbReference type="AlphaFoldDB" id="A0A2T0A4P2"/>
<feature type="region of interest" description="Disordered" evidence="1">
    <location>
        <begin position="26"/>
        <end position="138"/>
    </location>
</feature>
<evidence type="ECO:0000256" key="1">
    <source>
        <dbReference type="SAM" id="MobiDB-lite"/>
    </source>
</evidence>
<protein>
    <submittedName>
        <fullName evidence="2">Uncharacterized protein</fullName>
    </submittedName>
</protein>
<evidence type="ECO:0000313" key="2">
    <source>
        <dbReference type="EMBL" id="PRQ72989.1"/>
    </source>
</evidence>
<name>A0A2T0A4P2_RHOTO</name>
<gene>
    <name evidence="2" type="ORF">AAT19DRAFT_15742</name>
</gene>
<evidence type="ECO:0000313" key="3">
    <source>
        <dbReference type="Proteomes" id="UP000239560"/>
    </source>
</evidence>
<comment type="caution">
    <text evidence="2">The sequence shown here is derived from an EMBL/GenBank/DDBJ whole genome shotgun (WGS) entry which is preliminary data.</text>
</comment>
<sequence length="167" mass="17004">MQRTLAAPPTPALTPILLLSNTLPNAHSSTLTSTAPSSGRTSLARAPTRPHRTSFFAAVAAEGAAPRGEGLRSLAPVEGPSNPLTSYSTTHPPPLTPSKPSLRPSTAARLTPAPSASNATRPSTSSAPSGLTNGSPTALCARLSRNAFVRGSISSSSEEEEEGKESP</sequence>
<accession>A0A2T0A4P2</accession>
<proteinExistence type="predicted"/>
<dbReference type="EMBL" id="LCTV02000008">
    <property type="protein sequence ID" value="PRQ72989.1"/>
    <property type="molecule type" value="Genomic_DNA"/>
</dbReference>
<feature type="compositionally biased region" description="Polar residues" evidence="1">
    <location>
        <begin position="26"/>
        <end position="41"/>
    </location>
</feature>